<dbReference type="EMBL" id="JQBL01000007">
    <property type="protein sequence ID" value="KRN50650.1"/>
    <property type="molecule type" value="Genomic_DNA"/>
</dbReference>
<name>A0A0R2HMB0_9FIRM</name>
<dbReference type="GO" id="GO:0005886">
    <property type="term" value="C:plasma membrane"/>
    <property type="evidence" value="ECO:0007669"/>
    <property type="project" value="TreeGrafter"/>
</dbReference>
<reference evidence="2 3" key="1">
    <citation type="journal article" date="2015" name="Genome Announc.">
        <title>Expanding the biotechnology potential of lactobacilli through comparative genomics of 213 strains and associated genera.</title>
        <authorList>
            <person name="Sun Z."/>
            <person name="Harris H.M."/>
            <person name="McCann A."/>
            <person name="Guo C."/>
            <person name="Argimon S."/>
            <person name="Zhang W."/>
            <person name="Yang X."/>
            <person name="Jeffery I.B."/>
            <person name="Cooney J.C."/>
            <person name="Kagawa T.F."/>
            <person name="Liu W."/>
            <person name="Song Y."/>
            <person name="Salvetti E."/>
            <person name="Wrobel A."/>
            <person name="Rasinkangas P."/>
            <person name="Parkhill J."/>
            <person name="Rea M.C."/>
            <person name="O'Sullivan O."/>
            <person name="Ritari J."/>
            <person name="Douillard F.P."/>
            <person name="Paul Ross R."/>
            <person name="Yang R."/>
            <person name="Briner A.E."/>
            <person name="Felis G.E."/>
            <person name="de Vos W.M."/>
            <person name="Barrangou R."/>
            <person name="Klaenhammer T.R."/>
            <person name="Caufield P.W."/>
            <person name="Cui Y."/>
            <person name="Zhang H."/>
            <person name="O'Toole P.W."/>
        </authorList>
    </citation>
    <scope>NUCLEOTIDE SEQUENCE [LARGE SCALE GENOMIC DNA]</scope>
    <source>
        <strain evidence="2 3">DSM 20405</strain>
    </source>
</reference>
<dbReference type="InterPro" id="IPR012312">
    <property type="entry name" value="Hemerythrin-like"/>
</dbReference>
<keyword evidence="3" id="KW-1185">Reference proteome</keyword>
<evidence type="ECO:0000313" key="2">
    <source>
        <dbReference type="EMBL" id="KRN50650.1"/>
    </source>
</evidence>
<dbReference type="Proteomes" id="UP000051841">
    <property type="component" value="Unassembled WGS sequence"/>
</dbReference>
<dbReference type="RefSeq" id="WP_051550612.1">
    <property type="nucleotide sequence ID" value="NZ_JNKN01000007.1"/>
</dbReference>
<evidence type="ECO:0000259" key="1">
    <source>
        <dbReference type="Pfam" id="PF01814"/>
    </source>
</evidence>
<dbReference type="Gene3D" id="1.20.120.520">
    <property type="entry name" value="nmb1532 protein domain like"/>
    <property type="match status" value="1"/>
</dbReference>
<dbReference type="PANTHER" id="PTHR39966:SF1">
    <property type="entry name" value="HEMERYTHRIN-LIKE DOMAIN-CONTAINING PROTEIN"/>
    <property type="match status" value="1"/>
</dbReference>
<evidence type="ECO:0000313" key="3">
    <source>
        <dbReference type="Proteomes" id="UP000051841"/>
    </source>
</evidence>
<proteinExistence type="predicted"/>
<dbReference type="PATRIC" id="fig|1410657.5.peg.2033"/>
<sequence>MKAVEIMMEEHRNIRRMLVKMKKIANDMSLYQSEDMKDIVEFCHGYADEHHHMKEEKILFPEMLKCNYELFEGMINHVMLVEHDNGREHVRNMAALVNDYEEHKDERYLERLSFEMKAYCEVLKEHTEKEDECLYQFAENALSDNAKQRVDALSLEWESLNKERADHFVEVLHHIEKAY</sequence>
<feature type="domain" description="Hemerythrin-like" evidence="1">
    <location>
        <begin position="3"/>
        <end position="107"/>
    </location>
</feature>
<dbReference type="AlphaFoldDB" id="A0A0R2HMB0"/>
<comment type="caution">
    <text evidence="2">The sequence shown here is derived from an EMBL/GenBank/DDBJ whole genome shotgun (WGS) entry which is preliminary data.</text>
</comment>
<organism evidence="2 3">
    <name type="scientific">Kandleria vitulina DSM 20405</name>
    <dbReference type="NCBI Taxonomy" id="1410657"/>
    <lineage>
        <taxon>Bacteria</taxon>
        <taxon>Bacillati</taxon>
        <taxon>Bacillota</taxon>
        <taxon>Erysipelotrichia</taxon>
        <taxon>Erysipelotrichales</taxon>
        <taxon>Coprobacillaceae</taxon>
        <taxon>Kandleria</taxon>
    </lineage>
</organism>
<dbReference type="Pfam" id="PF01814">
    <property type="entry name" value="Hemerythrin"/>
    <property type="match status" value="1"/>
</dbReference>
<accession>A0A0R2HMB0</accession>
<dbReference type="PANTHER" id="PTHR39966">
    <property type="entry name" value="BLL2471 PROTEIN-RELATED"/>
    <property type="match status" value="1"/>
</dbReference>
<protein>
    <recommendedName>
        <fullName evidence="1">Hemerythrin-like domain-containing protein</fullName>
    </recommendedName>
</protein>
<gene>
    <name evidence="2" type="ORF">IV49_GL001969</name>
</gene>